<dbReference type="InterPro" id="IPR020810">
    <property type="entry name" value="Enolase_C"/>
</dbReference>
<evidence type="ECO:0000256" key="9">
    <source>
        <dbReference type="HAMAP-Rule" id="MF_00318"/>
    </source>
</evidence>
<dbReference type="SFLD" id="SFLDF00002">
    <property type="entry name" value="enolase"/>
    <property type="match status" value="1"/>
</dbReference>
<comment type="pathway">
    <text evidence="1 9">Carbohydrate degradation; glycolysis; pyruvate from D-glyceraldehyde 3-phosphate: step 4/5.</text>
</comment>
<feature type="binding site" evidence="9 12">
    <location>
        <position position="251"/>
    </location>
    <ligand>
        <name>Mg(2+)</name>
        <dbReference type="ChEBI" id="CHEBI:18420"/>
    </ligand>
</feature>
<reference evidence="15" key="1">
    <citation type="submission" date="2020-04" db="EMBL/GenBank/DDBJ databases">
        <authorList>
            <person name="Zhang T."/>
        </authorList>
    </citation>
    <scope>NUCLEOTIDE SEQUENCE</scope>
    <source>
        <strain evidence="15">HKST-UBA10</strain>
    </source>
</reference>
<sequence>MALIKDIKAIEIIDSRGEPTIEAYVYLDDNTFGKFSIPSGASTGVHEALELRDGDPKRFYGKGVLKAVENINYDIKSFLLGIDPRKQLEIDKAMIDYDGTEDKSKLGANAMLAVSGACARAAANSAGRELYQYLRSEFLQDGQGQSNELKLPTPMFNILNGGAHADNNISFQEFMVVPVGIAKYSEKLRAGVEIHHQLKKVLKDRGATTAVGDEGGFAPELPSIEVAMDLLVDAIRRSGYREGSDIKISIDVAISQFWDEADKLYTVPAIQGEKVFVGNAEKLSRFYLDLIGSYPILSVEDPFHEDRWDDWKTFKQLISEDHRNVLVVGDDLTTTKTERLTKALDMDCINAVIIKPNQIGTLSEVFDVYRVCKSRNISMIVSNRSGETPDTFIADLAVALGAEFIKDGAPVRGERTAKYNRLLEIEHKLSE</sequence>
<dbReference type="CDD" id="cd03313">
    <property type="entry name" value="enolase"/>
    <property type="match status" value="1"/>
</dbReference>
<feature type="domain" description="Enolase N-terminal" evidence="14">
    <location>
        <begin position="4"/>
        <end position="134"/>
    </location>
</feature>
<keyword evidence="6 9" id="KW-0460">Magnesium</keyword>
<dbReference type="NCBIfam" id="TIGR01060">
    <property type="entry name" value="eno"/>
    <property type="match status" value="1"/>
</dbReference>
<dbReference type="PANTHER" id="PTHR11902">
    <property type="entry name" value="ENOLASE"/>
    <property type="match status" value="1"/>
</dbReference>
<dbReference type="PANTHER" id="PTHR11902:SF1">
    <property type="entry name" value="ENOLASE"/>
    <property type="match status" value="1"/>
</dbReference>
<reference evidence="15" key="2">
    <citation type="journal article" date="2021" name="Microbiome">
        <title>Successional dynamics and alternative stable states in a saline activated sludge microbial community over 9 years.</title>
        <authorList>
            <person name="Wang Y."/>
            <person name="Ye J."/>
            <person name="Ju F."/>
            <person name="Liu L."/>
            <person name="Boyd J.A."/>
            <person name="Deng Y."/>
            <person name="Parks D.H."/>
            <person name="Jiang X."/>
            <person name="Yin X."/>
            <person name="Woodcroft B.J."/>
            <person name="Tyson G.W."/>
            <person name="Hugenholtz P."/>
            <person name="Polz M.F."/>
            <person name="Zhang T."/>
        </authorList>
    </citation>
    <scope>NUCLEOTIDE SEQUENCE</scope>
    <source>
        <strain evidence="15">HKST-UBA10</strain>
    </source>
</reference>
<dbReference type="InterPro" id="IPR036849">
    <property type="entry name" value="Enolase-like_C_sf"/>
</dbReference>
<feature type="binding site" evidence="9">
    <location>
        <position position="406"/>
    </location>
    <ligand>
        <name>(2R)-2-phosphoglycerate</name>
        <dbReference type="ChEBI" id="CHEBI:58289"/>
    </ligand>
</feature>
<feature type="binding site" evidence="11">
    <location>
        <position position="164"/>
    </location>
    <ligand>
        <name>substrate</name>
    </ligand>
</feature>
<comment type="cofactor">
    <cofactor evidence="9">
        <name>Mg(2+)</name>
        <dbReference type="ChEBI" id="CHEBI:18420"/>
    </cofactor>
    <text evidence="9">Binds a second Mg(2+) ion via substrate during catalysis.</text>
</comment>
<evidence type="ECO:0000256" key="7">
    <source>
        <dbReference type="ARBA" id="ARBA00023152"/>
    </source>
</evidence>
<comment type="cofactor">
    <cofactor evidence="12">
        <name>Mg(2+)</name>
        <dbReference type="ChEBI" id="CHEBI:18420"/>
    </cofactor>
    <text evidence="12">Mg(2+) is required for catalysis and for stabilizing the dimer.</text>
</comment>
<evidence type="ECO:0000256" key="5">
    <source>
        <dbReference type="ARBA" id="ARBA00022525"/>
    </source>
</evidence>
<dbReference type="EC" id="4.2.1.11" evidence="3 9"/>
<evidence type="ECO:0000256" key="6">
    <source>
        <dbReference type="ARBA" id="ARBA00022842"/>
    </source>
</evidence>
<feature type="binding site" evidence="11">
    <location>
        <position position="173"/>
    </location>
    <ligand>
        <name>substrate</name>
    </ligand>
</feature>
<feature type="binding site" evidence="11">
    <location>
        <position position="406"/>
    </location>
    <ligand>
        <name>substrate</name>
    </ligand>
</feature>
<evidence type="ECO:0000259" key="13">
    <source>
        <dbReference type="SMART" id="SM01192"/>
    </source>
</evidence>
<dbReference type="InterPro" id="IPR020811">
    <property type="entry name" value="Enolase_N"/>
</dbReference>
<proteinExistence type="inferred from homology"/>
<dbReference type="EMBL" id="JAGQLG010000077">
    <property type="protein sequence ID" value="MCA9382183.1"/>
    <property type="molecule type" value="Genomic_DNA"/>
</dbReference>
<evidence type="ECO:0000256" key="4">
    <source>
        <dbReference type="ARBA" id="ARBA00017068"/>
    </source>
</evidence>
<name>A0A955RI34_9BACT</name>
<protein>
    <recommendedName>
        <fullName evidence="4 9">Enolase</fullName>
        <ecNumber evidence="3 9">4.2.1.11</ecNumber>
    </recommendedName>
    <alternativeName>
        <fullName evidence="9">2-phospho-D-glycerate hydro-lyase</fullName>
    </alternativeName>
    <alternativeName>
        <fullName evidence="9">2-phosphoglycerate dehydratase</fullName>
    </alternativeName>
</protein>
<comment type="catalytic activity">
    <reaction evidence="9">
        <text>(2R)-2-phosphoglycerate = phosphoenolpyruvate + H2O</text>
        <dbReference type="Rhea" id="RHEA:10164"/>
        <dbReference type="ChEBI" id="CHEBI:15377"/>
        <dbReference type="ChEBI" id="CHEBI:58289"/>
        <dbReference type="ChEBI" id="CHEBI:58702"/>
        <dbReference type="EC" id="4.2.1.11"/>
    </reaction>
</comment>
<keyword evidence="8 9" id="KW-0456">Lyase</keyword>
<evidence type="ECO:0000256" key="10">
    <source>
        <dbReference type="PIRSR" id="PIRSR001400-1"/>
    </source>
</evidence>
<comment type="function">
    <text evidence="9">Catalyzes the reversible conversion of 2-phosphoglycerate (2-PG) into phosphoenolpyruvate (PEP). It is essential for the degradation of carbohydrates via glycolysis.</text>
</comment>
<dbReference type="InterPro" id="IPR000941">
    <property type="entry name" value="Enolase"/>
</dbReference>
<evidence type="ECO:0000256" key="12">
    <source>
        <dbReference type="PIRSR" id="PIRSR001400-3"/>
    </source>
</evidence>
<organism evidence="15 16">
    <name type="scientific">Candidatus Dojkabacteria bacterium</name>
    <dbReference type="NCBI Taxonomy" id="2099670"/>
    <lineage>
        <taxon>Bacteria</taxon>
        <taxon>Candidatus Dojkabacteria</taxon>
    </lineage>
</organism>
<dbReference type="SFLD" id="SFLDG00178">
    <property type="entry name" value="enolase"/>
    <property type="match status" value="1"/>
</dbReference>
<dbReference type="AlphaFoldDB" id="A0A955RI34"/>
<feature type="domain" description="Enolase C-terminal TIM barrel" evidence="13">
    <location>
        <begin position="148"/>
        <end position="431"/>
    </location>
</feature>
<evidence type="ECO:0000313" key="16">
    <source>
        <dbReference type="Proteomes" id="UP000782843"/>
    </source>
</evidence>
<feature type="binding site" evidence="9">
    <location>
        <position position="385"/>
    </location>
    <ligand>
        <name>(2R)-2-phosphoglycerate</name>
        <dbReference type="ChEBI" id="CHEBI:58289"/>
    </ligand>
</feature>
<feature type="binding site" evidence="9 12">
    <location>
        <position position="330"/>
    </location>
    <ligand>
        <name>Mg(2+)</name>
        <dbReference type="ChEBI" id="CHEBI:18420"/>
    </ligand>
</feature>
<dbReference type="PRINTS" id="PR00148">
    <property type="entry name" value="ENOLASE"/>
</dbReference>
<dbReference type="Proteomes" id="UP000782843">
    <property type="component" value="Unassembled WGS sequence"/>
</dbReference>
<dbReference type="SMART" id="SM01193">
    <property type="entry name" value="Enolase_N"/>
    <property type="match status" value="1"/>
</dbReference>
<feature type="binding site" evidence="9">
    <location>
        <position position="355"/>
    </location>
    <ligand>
        <name>(2R)-2-phosphoglycerate</name>
        <dbReference type="ChEBI" id="CHEBI:58289"/>
    </ligand>
</feature>
<feature type="binding site" evidence="11">
    <location>
        <begin position="382"/>
        <end position="385"/>
    </location>
    <ligand>
        <name>substrate</name>
    </ligand>
</feature>
<evidence type="ECO:0000256" key="2">
    <source>
        <dbReference type="ARBA" id="ARBA00009604"/>
    </source>
</evidence>
<dbReference type="GO" id="GO:0009986">
    <property type="term" value="C:cell surface"/>
    <property type="evidence" value="ECO:0007669"/>
    <property type="project" value="UniProtKB-SubCell"/>
</dbReference>
<dbReference type="GO" id="GO:0006096">
    <property type="term" value="P:glycolytic process"/>
    <property type="evidence" value="ECO:0007669"/>
    <property type="project" value="UniProtKB-UniRule"/>
</dbReference>
<feature type="binding site" evidence="11">
    <location>
        <position position="330"/>
    </location>
    <ligand>
        <name>substrate</name>
    </ligand>
</feature>
<dbReference type="Gene3D" id="3.30.390.10">
    <property type="entry name" value="Enolase-like, N-terminal domain"/>
    <property type="match status" value="1"/>
</dbReference>
<comment type="similarity">
    <text evidence="2 9">Belongs to the enolase family.</text>
</comment>
<dbReference type="GO" id="GO:0000015">
    <property type="term" value="C:phosphopyruvate hydratase complex"/>
    <property type="evidence" value="ECO:0007669"/>
    <property type="project" value="InterPro"/>
</dbReference>
<dbReference type="Pfam" id="PF00113">
    <property type="entry name" value="Enolase_C"/>
    <property type="match status" value="1"/>
</dbReference>
<feature type="binding site" evidence="9">
    <location>
        <position position="172"/>
    </location>
    <ligand>
        <name>(2R)-2-phosphoglycerate</name>
        <dbReference type="ChEBI" id="CHEBI:58289"/>
    </ligand>
</feature>
<dbReference type="PIRSF" id="PIRSF001400">
    <property type="entry name" value="Enolase"/>
    <property type="match status" value="1"/>
</dbReference>
<evidence type="ECO:0000256" key="3">
    <source>
        <dbReference type="ARBA" id="ARBA00012058"/>
    </source>
</evidence>
<feature type="binding site" evidence="11">
    <location>
        <position position="300"/>
    </location>
    <ligand>
        <name>substrate</name>
    </ligand>
</feature>
<dbReference type="SFLD" id="SFLDS00001">
    <property type="entry name" value="Enolase"/>
    <property type="match status" value="1"/>
</dbReference>
<dbReference type="Pfam" id="PF03952">
    <property type="entry name" value="Enolase_N"/>
    <property type="match status" value="1"/>
</dbReference>
<dbReference type="Gene3D" id="3.20.20.120">
    <property type="entry name" value="Enolase-like C-terminal domain"/>
    <property type="match status" value="1"/>
</dbReference>
<evidence type="ECO:0000259" key="14">
    <source>
        <dbReference type="SMART" id="SM01193"/>
    </source>
</evidence>
<dbReference type="HAMAP" id="MF_00318">
    <property type="entry name" value="Enolase"/>
    <property type="match status" value="1"/>
</dbReference>
<evidence type="ECO:0000313" key="15">
    <source>
        <dbReference type="EMBL" id="MCA9382183.1"/>
    </source>
</evidence>
<dbReference type="GO" id="GO:0000287">
    <property type="term" value="F:magnesium ion binding"/>
    <property type="evidence" value="ECO:0007669"/>
    <property type="project" value="UniProtKB-UniRule"/>
</dbReference>
<keyword evidence="9" id="KW-0963">Cytoplasm</keyword>
<evidence type="ECO:0000256" key="1">
    <source>
        <dbReference type="ARBA" id="ARBA00005031"/>
    </source>
</evidence>
<comment type="subcellular location">
    <subcellularLocation>
        <location evidence="9">Cytoplasm</location>
    </subcellularLocation>
    <subcellularLocation>
        <location evidence="9">Secreted</location>
    </subcellularLocation>
    <subcellularLocation>
        <location evidence="9">Cell surface</location>
    </subcellularLocation>
    <text evidence="9">Fractions of enolase are present in both the cytoplasm and on the cell surface.</text>
</comment>
<dbReference type="InterPro" id="IPR029017">
    <property type="entry name" value="Enolase-like_N"/>
</dbReference>
<evidence type="ECO:0000256" key="11">
    <source>
        <dbReference type="PIRSR" id="PIRSR001400-2"/>
    </source>
</evidence>
<feature type="active site" description="Proton donor" evidence="9 10">
    <location>
        <position position="214"/>
    </location>
</feature>
<keyword evidence="9 12" id="KW-0479">Metal-binding</keyword>
<dbReference type="SUPFAM" id="SSF54826">
    <property type="entry name" value="Enolase N-terminal domain-like"/>
    <property type="match status" value="1"/>
</dbReference>
<gene>
    <name evidence="9 15" type="primary">eno</name>
    <name evidence="15" type="ORF">KC660_02120</name>
</gene>
<keyword evidence="7 9" id="KW-0324">Glycolysis</keyword>
<keyword evidence="5 9" id="KW-0964">Secreted</keyword>
<feature type="binding site" evidence="9 12">
    <location>
        <position position="300"/>
    </location>
    <ligand>
        <name>Mg(2+)</name>
        <dbReference type="ChEBI" id="CHEBI:18420"/>
    </ligand>
</feature>
<dbReference type="GO" id="GO:0005576">
    <property type="term" value="C:extracellular region"/>
    <property type="evidence" value="ECO:0007669"/>
    <property type="project" value="UniProtKB-SubCell"/>
</dbReference>
<dbReference type="GO" id="GO:0004634">
    <property type="term" value="F:phosphopyruvate hydratase activity"/>
    <property type="evidence" value="ECO:0007669"/>
    <property type="project" value="UniProtKB-UniRule"/>
</dbReference>
<evidence type="ECO:0000256" key="8">
    <source>
        <dbReference type="ARBA" id="ARBA00023239"/>
    </source>
</evidence>
<feature type="binding site" evidence="9">
    <location>
        <position position="384"/>
    </location>
    <ligand>
        <name>(2R)-2-phosphoglycerate</name>
        <dbReference type="ChEBI" id="CHEBI:58289"/>
    </ligand>
</feature>
<comment type="caution">
    <text evidence="15">The sequence shown here is derived from an EMBL/GenBank/DDBJ whole genome shotgun (WGS) entry which is preliminary data.</text>
</comment>
<dbReference type="SUPFAM" id="SSF51604">
    <property type="entry name" value="Enolase C-terminal domain-like"/>
    <property type="match status" value="1"/>
</dbReference>
<dbReference type="SMART" id="SM01192">
    <property type="entry name" value="Enolase_C"/>
    <property type="match status" value="1"/>
</dbReference>
<feature type="active site" description="Proton acceptor" evidence="9 10">
    <location>
        <position position="355"/>
    </location>
</feature>
<accession>A0A955RI34</accession>